<dbReference type="PANTHER" id="PTHR13621:SF2">
    <property type="entry name" value="PROLINE-RICH PROTEIN PRCC"/>
    <property type="match status" value="1"/>
</dbReference>
<feature type="compositionally biased region" description="Basic residues" evidence="1">
    <location>
        <begin position="168"/>
        <end position="177"/>
    </location>
</feature>
<evidence type="ECO:0000256" key="1">
    <source>
        <dbReference type="SAM" id="MobiDB-lite"/>
    </source>
</evidence>
<dbReference type="OrthoDB" id="2555634at2759"/>
<organism evidence="2 3">
    <name type="scientific">Teratosphaeria nubilosa</name>
    <dbReference type="NCBI Taxonomy" id="161662"/>
    <lineage>
        <taxon>Eukaryota</taxon>
        <taxon>Fungi</taxon>
        <taxon>Dikarya</taxon>
        <taxon>Ascomycota</taxon>
        <taxon>Pezizomycotina</taxon>
        <taxon>Dothideomycetes</taxon>
        <taxon>Dothideomycetidae</taxon>
        <taxon>Mycosphaerellales</taxon>
        <taxon>Teratosphaeriaceae</taxon>
        <taxon>Teratosphaeria</taxon>
    </lineage>
</organism>
<feature type="region of interest" description="Disordered" evidence="1">
    <location>
        <begin position="1"/>
        <end position="141"/>
    </location>
</feature>
<dbReference type="InterPro" id="IPR018800">
    <property type="entry name" value="PRCC"/>
</dbReference>
<evidence type="ECO:0000313" key="3">
    <source>
        <dbReference type="Proteomes" id="UP000799436"/>
    </source>
</evidence>
<dbReference type="PANTHER" id="PTHR13621">
    <property type="entry name" value="PROLINE-RICH PROTEIN PRCC"/>
    <property type="match status" value="1"/>
</dbReference>
<dbReference type="GO" id="GO:0005634">
    <property type="term" value="C:nucleus"/>
    <property type="evidence" value="ECO:0007669"/>
    <property type="project" value="TreeGrafter"/>
</dbReference>
<dbReference type="Proteomes" id="UP000799436">
    <property type="component" value="Unassembled WGS sequence"/>
</dbReference>
<feature type="compositionally biased region" description="Polar residues" evidence="1">
    <location>
        <begin position="240"/>
        <end position="264"/>
    </location>
</feature>
<protein>
    <recommendedName>
        <fullName evidence="4">Mitotic checkpoint regulator, MAD2B-interacting-domain-containing protein</fullName>
    </recommendedName>
</protein>
<reference evidence="2" key="1">
    <citation type="journal article" date="2020" name="Stud. Mycol.">
        <title>101 Dothideomycetes genomes: a test case for predicting lifestyles and emergence of pathogens.</title>
        <authorList>
            <person name="Haridas S."/>
            <person name="Albert R."/>
            <person name="Binder M."/>
            <person name="Bloem J."/>
            <person name="Labutti K."/>
            <person name="Salamov A."/>
            <person name="Andreopoulos B."/>
            <person name="Baker S."/>
            <person name="Barry K."/>
            <person name="Bills G."/>
            <person name="Bluhm B."/>
            <person name="Cannon C."/>
            <person name="Castanera R."/>
            <person name="Culley D."/>
            <person name="Daum C."/>
            <person name="Ezra D."/>
            <person name="Gonzalez J."/>
            <person name="Henrissat B."/>
            <person name="Kuo A."/>
            <person name="Liang C."/>
            <person name="Lipzen A."/>
            <person name="Lutzoni F."/>
            <person name="Magnuson J."/>
            <person name="Mondo S."/>
            <person name="Nolan M."/>
            <person name="Ohm R."/>
            <person name="Pangilinan J."/>
            <person name="Park H.-J."/>
            <person name="Ramirez L."/>
            <person name="Alfaro M."/>
            <person name="Sun H."/>
            <person name="Tritt A."/>
            <person name="Yoshinaga Y."/>
            <person name="Zwiers L.-H."/>
            <person name="Turgeon B."/>
            <person name="Goodwin S."/>
            <person name="Spatafora J."/>
            <person name="Crous P."/>
            <person name="Grigoriev I."/>
        </authorList>
    </citation>
    <scope>NUCLEOTIDE SEQUENCE</scope>
    <source>
        <strain evidence="2">CBS 116005</strain>
    </source>
</reference>
<gene>
    <name evidence="2" type="ORF">EJ03DRAFT_330409</name>
</gene>
<name>A0A6G1L0R6_9PEZI</name>
<evidence type="ECO:0008006" key="4">
    <source>
        <dbReference type="Google" id="ProtNLM"/>
    </source>
</evidence>
<keyword evidence="3" id="KW-1185">Reference proteome</keyword>
<feature type="compositionally biased region" description="Acidic residues" evidence="1">
    <location>
        <begin position="224"/>
        <end position="234"/>
    </location>
</feature>
<proteinExistence type="predicted"/>
<dbReference type="Pfam" id="PF10253">
    <property type="entry name" value="PRCC"/>
    <property type="match status" value="1"/>
</dbReference>
<feature type="compositionally biased region" description="Polar residues" evidence="1">
    <location>
        <begin position="21"/>
        <end position="31"/>
    </location>
</feature>
<sequence length="365" mass="38533">MALVAYSDSEGSDNEDPAQPAPSSAKPTITKSLPGKIKVELPSFRAEPGQEDGASQPPAKRARTSGTFSGFNDLLPAPKRAATQASGLKKGVSLKTSSEAAFSRVAPSASEAERTPNAGESEYEEFGNRKAGTIGSVGTEKAVNTDNDNAVKMVGKATRFRPLSVANNRKKAVKKKAATPSGTEPAEAGRSESDPAGQVQAVAPAASVAKPKRSLFSVQHEEVAPVEEAAEDAEVLVSEPTVQHLQPEPTQSPRHAQPSASNSLDAVASDLNLSAADRRQLFGRKGGKGANITHFNLDREYRANEQLRQAGETIDHKAVKAIAPGKHSLQQLVNNARSNQEGIEDKWAEGRRARGEGGSKYGWGK</sequence>
<feature type="region of interest" description="Disordered" evidence="1">
    <location>
        <begin position="162"/>
        <end position="267"/>
    </location>
</feature>
<feature type="compositionally biased region" description="Basic and acidic residues" evidence="1">
    <location>
        <begin position="343"/>
        <end position="357"/>
    </location>
</feature>
<feature type="region of interest" description="Disordered" evidence="1">
    <location>
        <begin position="337"/>
        <end position="365"/>
    </location>
</feature>
<dbReference type="AlphaFoldDB" id="A0A6G1L0R6"/>
<evidence type="ECO:0000313" key="2">
    <source>
        <dbReference type="EMBL" id="KAF2766129.1"/>
    </source>
</evidence>
<dbReference type="EMBL" id="ML995877">
    <property type="protein sequence ID" value="KAF2766129.1"/>
    <property type="molecule type" value="Genomic_DNA"/>
</dbReference>
<accession>A0A6G1L0R6</accession>
<feature type="compositionally biased region" description="Low complexity" evidence="1">
    <location>
        <begin position="195"/>
        <end position="209"/>
    </location>
</feature>